<protein>
    <recommendedName>
        <fullName evidence="3">Sulfotransferase domain-containing protein</fullName>
    </recommendedName>
</protein>
<evidence type="ECO:0000259" key="3">
    <source>
        <dbReference type="Pfam" id="PF00685"/>
    </source>
</evidence>
<dbReference type="InterPro" id="IPR027417">
    <property type="entry name" value="P-loop_NTPase"/>
</dbReference>
<feature type="domain" description="Sulfotransferase" evidence="3">
    <location>
        <begin position="47"/>
        <end position="246"/>
    </location>
</feature>
<dbReference type="PANTHER" id="PTHR11783">
    <property type="entry name" value="SULFOTRANSFERASE SULT"/>
    <property type="match status" value="1"/>
</dbReference>
<evidence type="ECO:0000313" key="5">
    <source>
        <dbReference type="Proteomes" id="UP000887568"/>
    </source>
</evidence>
<dbReference type="Gene3D" id="3.40.50.300">
    <property type="entry name" value="P-loop containing nucleotide triphosphate hydrolases"/>
    <property type="match status" value="2"/>
</dbReference>
<dbReference type="OrthoDB" id="205623at2759"/>
<dbReference type="EnsemblMetazoa" id="XM_038222607.1">
    <property type="protein sequence ID" value="XP_038078535.1"/>
    <property type="gene ID" value="LOC119745927"/>
</dbReference>
<keyword evidence="2" id="KW-0808">Transferase</keyword>
<sequence length="518" mass="58824">MAALDSSQTAASHVPVPQDDVCIGGVWWPSFVSEQALDAVKNFDVRDDDVWIATWPKAGTHWVAEICHLILNNGDLEKVDRAQQPMPLEFDVDKAENRVPRYKTAPSWKSPRVLVTHVPKRFLPDQVLQGKGKVINVIRNPKDSLVSYYHFTTGMFPQNKLTFEEGLARYAFTEKVQFSPWFDHVTEYWAERHNKQYLILKYEDMKADTRGAVIQVADFLGRLLSDEVIDKIVDMVTVKSMKTRYNVAGEVSVPGTGKEGKVGAPALMRKGTHWVAEICHLVHHDGNLEEVDRAQQPMPMEFDTDPSGRVPRFKTAPSWKSPRVLVTHVPKRFLPNQLLEGKGKVIVVIRNLKDTLVSNFYFTKGMFPGRPETFEDSLQENLFSENVSFSPWFDHVAEYLTERHNKQYLFLKYEDMKADTRGAVIQVADFLGRPLSDDVIDKIVGLVTVKSMKTRYNVSGEGFKAPGSGKEGKVGAPNLMRKGVVGDWKTTFTVAQNEAFDELYRRKMTDLGLKLQFK</sequence>
<accession>A0A914BRE1</accession>
<keyword evidence="5" id="KW-1185">Reference proteome</keyword>
<name>A0A914BRE1_PATMI</name>
<dbReference type="OMA" id="LETIAYQ"/>
<feature type="domain" description="Sulfotransferase" evidence="3">
    <location>
        <begin position="269"/>
        <end position="512"/>
    </location>
</feature>
<evidence type="ECO:0000256" key="2">
    <source>
        <dbReference type="ARBA" id="ARBA00022679"/>
    </source>
</evidence>
<dbReference type="SUPFAM" id="SSF52540">
    <property type="entry name" value="P-loop containing nucleoside triphosphate hydrolases"/>
    <property type="match status" value="2"/>
</dbReference>
<evidence type="ECO:0000256" key="1">
    <source>
        <dbReference type="ARBA" id="ARBA00005771"/>
    </source>
</evidence>
<proteinExistence type="inferred from homology"/>
<dbReference type="Pfam" id="PF00685">
    <property type="entry name" value="Sulfotransfer_1"/>
    <property type="match status" value="2"/>
</dbReference>
<dbReference type="GeneID" id="119745927"/>
<comment type="similarity">
    <text evidence="1">Belongs to the sulfotransferase 1 family.</text>
</comment>
<reference evidence="4" key="1">
    <citation type="submission" date="2022-11" db="UniProtKB">
        <authorList>
            <consortium name="EnsemblMetazoa"/>
        </authorList>
    </citation>
    <scope>IDENTIFICATION</scope>
</reference>
<dbReference type="GO" id="GO:0008146">
    <property type="term" value="F:sulfotransferase activity"/>
    <property type="evidence" value="ECO:0007669"/>
    <property type="project" value="InterPro"/>
</dbReference>
<dbReference type="Proteomes" id="UP000887568">
    <property type="component" value="Unplaced"/>
</dbReference>
<dbReference type="RefSeq" id="XP_038078535.1">
    <property type="nucleotide sequence ID" value="XM_038222607.1"/>
</dbReference>
<dbReference type="AlphaFoldDB" id="A0A914BRE1"/>
<organism evidence="4 5">
    <name type="scientific">Patiria miniata</name>
    <name type="common">Bat star</name>
    <name type="synonym">Asterina miniata</name>
    <dbReference type="NCBI Taxonomy" id="46514"/>
    <lineage>
        <taxon>Eukaryota</taxon>
        <taxon>Metazoa</taxon>
        <taxon>Echinodermata</taxon>
        <taxon>Eleutherozoa</taxon>
        <taxon>Asterozoa</taxon>
        <taxon>Asteroidea</taxon>
        <taxon>Valvatacea</taxon>
        <taxon>Valvatida</taxon>
        <taxon>Asterinidae</taxon>
        <taxon>Patiria</taxon>
    </lineage>
</organism>
<dbReference type="InterPro" id="IPR000863">
    <property type="entry name" value="Sulfotransferase_dom"/>
</dbReference>
<evidence type="ECO:0000313" key="4">
    <source>
        <dbReference type="EnsemblMetazoa" id="XP_038078535.1"/>
    </source>
</evidence>